<accession>A0A1H1MEP1</accession>
<evidence type="ECO:0000313" key="4">
    <source>
        <dbReference type="Proteomes" id="UP000199482"/>
    </source>
</evidence>
<feature type="compositionally biased region" description="Basic and acidic residues" evidence="1">
    <location>
        <begin position="80"/>
        <end position="90"/>
    </location>
</feature>
<dbReference type="OrthoDB" id="5020792at2"/>
<organism evidence="3 4">
    <name type="scientific">Agromyces flavus</name>
    <dbReference type="NCBI Taxonomy" id="589382"/>
    <lineage>
        <taxon>Bacteria</taxon>
        <taxon>Bacillati</taxon>
        <taxon>Actinomycetota</taxon>
        <taxon>Actinomycetes</taxon>
        <taxon>Micrococcales</taxon>
        <taxon>Microbacteriaceae</taxon>
        <taxon>Agromyces</taxon>
    </lineage>
</organism>
<dbReference type="Proteomes" id="UP000893823">
    <property type="component" value="Unassembled WGS sequence"/>
</dbReference>
<evidence type="ECO:0000313" key="5">
    <source>
        <dbReference type="Proteomes" id="UP000893823"/>
    </source>
</evidence>
<keyword evidence="5" id="KW-1185">Reference proteome</keyword>
<evidence type="ECO:0000313" key="2">
    <source>
        <dbReference type="EMBL" id="MCP2368767.1"/>
    </source>
</evidence>
<dbReference type="EMBL" id="SODL02000005">
    <property type="protein sequence ID" value="MCP2368767.1"/>
    <property type="molecule type" value="Genomic_DNA"/>
</dbReference>
<evidence type="ECO:0000313" key="3">
    <source>
        <dbReference type="EMBL" id="SDR85176.1"/>
    </source>
</evidence>
<proteinExistence type="predicted"/>
<name>A0A1H1MEP1_9MICO</name>
<dbReference type="AlphaFoldDB" id="A0A1H1MEP1"/>
<dbReference type="Proteomes" id="UP000199482">
    <property type="component" value="Chromosome I"/>
</dbReference>
<feature type="region of interest" description="Disordered" evidence="1">
    <location>
        <begin position="67"/>
        <end position="90"/>
    </location>
</feature>
<reference evidence="3" key="1">
    <citation type="submission" date="2016-10" db="EMBL/GenBank/DDBJ databases">
        <authorList>
            <person name="de Groot N.N."/>
        </authorList>
    </citation>
    <scope>NUCLEOTIDE SEQUENCE [LARGE SCALE GENOMIC DNA]</scope>
    <source>
        <strain evidence="3">CPCC 202695</strain>
    </source>
</reference>
<protein>
    <submittedName>
        <fullName evidence="3">Uncharacterized protein</fullName>
    </submittedName>
</protein>
<reference evidence="2" key="3">
    <citation type="submission" date="2022-06" db="EMBL/GenBank/DDBJ databases">
        <title>Genomic Encyclopedia of Type Strains, Phase III (KMG-III): the genomes of soil and plant-associated and newly described type strains.</title>
        <authorList>
            <person name="Whitman W."/>
        </authorList>
    </citation>
    <scope>NUCLEOTIDE SEQUENCE</scope>
    <source>
        <strain evidence="2">CPCC 202695</strain>
    </source>
</reference>
<gene>
    <name evidence="2" type="ORF">BCL57_002943</name>
    <name evidence="3" type="ORF">SAMN04489721_0400</name>
</gene>
<dbReference type="EMBL" id="LT629755">
    <property type="protein sequence ID" value="SDR85176.1"/>
    <property type="molecule type" value="Genomic_DNA"/>
</dbReference>
<evidence type="ECO:0000256" key="1">
    <source>
        <dbReference type="SAM" id="MobiDB-lite"/>
    </source>
</evidence>
<reference evidence="4" key="2">
    <citation type="submission" date="2016-10" db="EMBL/GenBank/DDBJ databases">
        <authorList>
            <person name="Varghese N."/>
            <person name="Submissions S."/>
        </authorList>
    </citation>
    <scope>NUCLEOTIDE SEQUENCE [LARGE SCALE GENOMIC DNA]</scope>
    <source>
        <strain evidence="4">CPCC 202695</strain>
    </source>
</reference>
<dbReference type="RefSeq" id="WP_092668830.1">
    <property type="nucleotide sequence ID" value="NZ_BMDN01000005.1"/>
</dbReference>
<dbReference type="STRING" id="589382.SAMN04489721_0400"/>
<feature type="compositionally biased region" description="Acidic residues" evidence="1">
    <location>
        <begin position="68"/>
        <end position="79"/>
    </location>
</feature>
<sequence>MKRVNILYDGLQYSVGHADLEAIKATIEQAHATGTARWITVNFGEGRPQPADLLVGPGIPISVIPIPPDDDLGGTDDASESERVVAEDLG</sequence>